<accession>A0A9D2B0W7</accession>
<evidence type="ECO:0000313" key="3">
    <source>
        <dbReference type="Proteomes" id="UP000886829"/>
    </source>
</evidence>
<dbReference type="InterPro" id="IPR003226">
    <property type="entry name" value="MYG1_exonuclease"/>
</dbReference>
<gene>
    <name evidence="2" type="ORF">H9850_02720</name>
</gene>
<evidence type="ECO:0000313" key="2">
    <source>
        <dbReference type="EMBL" id="HIX56366.1"/>
    </source>
</evidence>
<dbReference type="AlphaFoldDB" id="A0A9D2B0W7"/>
<dbReference type="EMBL" id="DXEV01000049">
    <property type="protein sequence ID" value="HIX56366.1"/>
    <property type="molecule type" value="Genomic_DNA"/>
</dbReference>
<dbReference type="PANTHER" id="PTHR11215">
    <property type="entry name" value="METAL DEPENDENT HYDROLASE - RELATED"/>
    <property type="match status" value="1"/>
</dbReference>
<evidence type="ECO:0000256" key="1">
    <source>
        <dbReference type="ARBA" id="ARBA00010105"/>
    </source>
</evidence>
<protein>
    <submittedName>
        <fullName evidence="2">MYG1 family protein</fullName>
    </submittedName>
</protein>
<proteinExistence type="inferred from homology"/>
<dbReference type="PANTHER" id="PTHR11215:SF1">
    <property type="entry name" value="MYG1 EXONUCLEASE"/>
    <property type="match status" value="1"/>
</dbReference>
<comment type="similarity">
    <text evidence="1">Belongs to the MYG1 family.</text>
</comment>
<reference evidence="2" key="1">
    <citation type="journal article" date="2021" name="PeerJ">
        <title>Extensive microbial diversity within the chicken gut microbiome revealed by metagenomics and culture.</title>
        <authorList>
            <person name="Gilroy R."/>
            <person name="Ravi A."/>
            <person name="Getino M."/>
            <person name="Pursley I."/>
            <person name="Horton D.L."/>
            <person name="Alikhan N.F."/>
            <person name="Baker D."/>
            <person name="Gharbi K."/>
            <person name="Hall N."/>
            <person name="Watson M."/>
            <person name="Adriaenssens E.M."/>
            <person name="Foster-Nyarko E."/>
            <person name="Jarju S."/>
            <person name="Secka A."/>
            <person name="Antonio M."/>
            <person name="Oren A."/>
            <person name="Chaudhuri R.R."/>
            <person name="La Ragione R."/>
            <person name="Hildebrand F."/>
            <person name="Pallen M.J."/>
        </authorList>
    </citation>
    <scope>NUCLEOTIDE SEQUENCE</scope>
    <source>
        <strain evidence="2">USASDec5-558</strain>
    </source>
</reference>
<dbReference type="Proteomes" id="UP000886829">
    <property type="component" value="Unassembled WGS sequence"/>
</dbReference>
<name>A0A9D2B0W7_9GAMM</name>
<organism evidence="2 3">
    <name type="scientific">Candidatus Anaerobiospirillum pullistercoris</name>
    <dbReference type="NCBI Taxonomy" id="2838452"/>
    <lineage>
        <taxon>Bacteria</taxon>
        <taxon>Pseudomonadati</taxon>
        <taxon>Pseudomonadota</taxon>
        <taxon>Gammaproteobacteria</taxon>
        <taxon>Aeromonadales</taxon>
        <taxon>Succinivibrionaceae</taxon>
        <taxon>Anaerobiospirillum</taxon>
    </lineage>
</organism>
<dbReference type="Pfam" id="PF03690">
    <property type="entry name" value="MYG1_exonuc"/>
    <property type="match status" value="1"/>
</dbReference>
<sequence>MLIATHDGSFHADETLACAIISYVHERCEVIRSRNPVELEKADIVIDVSGINDDKHFDHHSNNFNLKRDNGINYATAGLMWQKFGFEYLRKIAEEYFDPDQRAQLTDEIIDAAHKRIDREIMYMVDLNDNGQLNSYLRETVPVQTAAEQAVMDQLNEFYQCSPDIPYLVAMQNLPNVTGEAQDKNFMVTVKLLKTLLINASINALYTELGIAKVMKLYTGGELLIMHEKLPWTQAVLANFEHFSKCMLAIYPDRKRGWRVQSLPFSKAERFKNKIIAPKAWRGLDDKDLDAASGLKGTIFVHRAGFTGGALEFDTIIAMAKLWLQNGERTTE</sequence>
<reference evidence="2" key="2">
    <citation type="submission" date="2021-04" db="EMBL/GenBank/DDBJ databases">
        <authorList>
            <person name="Gilroy R."/>
        </authorList>
    </citation>
    <scope>NUCLEOTIDE SEQUENCE</scope>
    <source>
        <strain evidence="2">USASDec5-558</strain>
    </source>
</reference>
<dbReference type="GO" id="GO:0005737">
    <property type="term" value="C:cytoplasm"/>
    <property type="evidence" value="ECO:0007669"/>
    <property type="project" value="TreeGrafter"/>
</dbReference>
<comment type="caution">
    <text evidence="2">The sequence shown here is derived from an EMBL/GenBank/DDBJ whole genome shotgun (WGS) entry which is preliminary data.</text>
</comment>